<dbReference type="SUPFAM" id="SSF52096">
    <property type="entry name" value="ClpP/crotonase"/>
    <property type="match status" value="1"/>
</dbReference>
<evidence type="ECO:0000256" key="8">
    <source>
        <dbReference type="PIRSR" id="PIRSR036421-1"/>
    </source>
</evidence>
<dbReference type="RefSeq" id="WP_127336756.1">
    <property type="nucleotide sequence ID" value="NZ_QWDM01000001.1"/>
</dbReference>
<evidence type="ECO:0000256" key="10">
    <source>
        <dbReference type="SAM" id="SignalP"/>
    </source>
</evidence>
<organism evidence="12 13">
    <name type="scientific">Flavobacterium cupreum</name>
    <dbReference type="NCBI Taxonomy" id="2133766"/>
    <lineage>
        <taxon>Bacteria</taxon>
        <taxon>Pseudomonadati</taxon>
        <taxon>Bacteroidota</taxon>
        <taxon>Flavobacteriia</taxon>
        <taxon>Flavobacteriales</taxon>
        <taxon>Flavobacteriaceae</taxon>
        <taxon>Flavobacterium</taxon>
    </lineage>
</organism>
<evidence type="ECO:0000313" key="12">
    <source>
        <dbReference type="EMBL" id="RUT72452.1"/>
    </source>
</evidence>
<dbReference type="Gene3D" id="2.30.42.10">
    <property type="match status" value="1"/>
</dbReference>
<dbReference type="CDD" id="cd07562">
    <property type="entry name" value="Peptidase_S41_TRI"/>
    <property type="match status" value="1"/>
</dbReference>
<dbReference type="AlphaFoldDB" id="A0A434ADJ2"/>
<accession>A0A434ADJ2</accession>
<feature type="signal peptide" evidence="10">
    <location>
        <begin position="1"/>
        <end position="23"/>
    </location>
</feature>
<feature type="active site" description="Charge relay system" evidence="8">
    <location>
        <position position="736"/>
    </location>
</feature>
<evidence type="ECO:0000256" key="5">
    <source>
        <dbReference type="ARBA" id="ARBA00022801"/>
    </source>
</evidence>
<feature type="domain" description="Tail specific protease" evidence="11">
    <location>
        <begin position="829"/>
        <end position="1024"/>
    </location>
</feature>
<sequence length="1052" mass="118686">MKKNNTRALLSLVFLLLQLGVFANPIQPRWIQQPAISPNGEWIAFGYKGNIFKVKQSGGEAIQLTNGGTYNGYPVWSNDNKRIAFTSAIKGNFDIYVMSASGKDQIRLTYNSSKDIPYYFSEDDQKLYFGSSRNDVYTSARYPLNDMFIKLYAVAVKGGSSQMVNSAGMEFAHFSKTNDAIIFQDHKGSVESAYRKHAVSSVTRDIWVYKIKTNSYIKVSDFNGEDREPLWGKNNDIYYLSEKNGSQNLYKSSLDDPSKMIQLTNFEKHPVRSISKAVHGKFAFTYNGDLYTLEEGKQSVKLSFTLNDNSGDPVTPITLEKASKDMDVSSDGKQFAFVSRGDVYVSSGDGAITKRITSTPYQERMVNFSPDGRTLLFSTEHNGSWDIDQVSIADQAQPYFYLAANFVRETVIGSNKDEFQAVFSPDGKKIAYLEERSVLKTYDLVSKKFNTVVPPGVNYSQSDGDQYFTWSPNSQYLIVKGDNILLVKDDQSAKLVTISNSAFENKMAHWGASGNVMYSLSDFNGLTNFTRTTSQYDIVKTYLDAESWYNDKFKTVHSAGTTPLETDLKGPFNSKTITKAPASILDITISNDEKKIYFLGRYQNNYDLYVLDTESGKISLLAEINAQNPKMKMSQDQSSIYVVVDGNKVKHISIPEAKVNNLPIKIETDVNRTGERVYVFDHIYHIMKDKFSDPNLNGVDLDFYYTAYKEFLPFINNNYDFQRLLSEFLGELNNSHLVPHYWPNLTDQDTTAALGLLYDDAGISDGIMVKEIIAEGPFDNGKTKLKAGMIIDKIDGNAITQKEDWSKFLNNKADKLIRIDFHNSKTHEKYQEEITPIDSDTEAEVLLYKRWIKKMEYLTDSLSGGKIGYIHIRQMGEESYRELYDKALGSYADKKALLIDTRYNNGGSLTGDLVTFLSGKVYLTERRNGISAHSQWPENKWNKPSSVVMNETNYSDASIFPYVYKHLKTGKLIGMPVPGTGTGTSGERQIDPELAVGIPDRAVYTTGEKRRLENYQIEPDIRVSNDYTKILSGSDQQIEAAVKELLSLPSEK</sequence>
<feature type="active site" description="Charge relay system" evidence="8">
    <location>
        <position position="1013"/>
    </location>
</feature>
<evidence type="ECO:0000256" key="1">
    <source>
        <dbReference type="ARBA" id="ARBA00004496"/>
    </source>
</evidence>
<dbReference type="Pfam" id="PF03572">
    <property type="entry name" value="Peptidase_S41"/>
    <property type="match status" value="1"/>
</dbReference>
<dbReference type="GO" id="GO:0008236">
    <property type="term" value="F:serine-type peptidase activity"/>
    <property type="evidence" value="ECO:0007669"/>
    <property type="project" value="UniProtKB-UniRule"/>
</dbReference>
<dbReference type="Pfam" id="PF07676">
    <property type="entry name" value="PD40"/>
    <property type="match status" value="2"/>
</dbReference>
<keyword evidence="6 7" id="KW-0720">Serine protease</keyword>
<proteinExistence type="inferred from homology"/>
<dbReference type="Gene3D" id="2.120.10.60">
    <property type="entry name" value="Tricorn protease N-terminal domain"/>
    <property type="match status" value="1"/>
</dbReference>
<dbReference type="Gene3D" id="3.90.226.10">
    <property type="entry name" value="2-enoyl-CoA Hydratase, Chain A, domain 1"/>
    <property type="match status" value="1"/>
</dbReference>
<dbReference type="SMART" id="SM00245">
    <property type="entry name" value="TSPc"/>
    <property type="match status" value="1"/>
</dbReference>
<dbReference type="InterPro" id="IPR011042">
    <property type="entry name" value="6-blade_b-propeller_TolB-like"/>
</dbReference>
<feature type="chain" id="PRO_5019104667" description="Tricorn protease homolog" evidence="10">
    <location>
        <begin position="24"/>
        <end position="1052"/>
    </location>
</feature>
<protein>
    <recommendedName>
        <fullName evidence="7">Tricorn protease homolog</fullName>
        <ecNumber evidence="7">3.4.21.-</ecNumber>
    </recommendedName>
</protein>
<dbReference type="Pfam" id="PF14684">
    <property type="entry name" value="Tricorn_C1"/>
    <property type="match status" value="1"/>
</dbReference>
<dbReference type="SUPFAM" id="SSF50156">
    <property type="entry name" value="PDZ domain-like"/>
    <property type="match status" value="1"/>
</dbReference>
<name>A0A434ADJ2_9FLAO</name>
<keyword evidence="5 7" id="KW-0378">Hydrolase</keyword>
<gene>
    <name evidence="12" type="ORF">D0817_02270</name>
</gene>
<dbReference type="InterPro" id="IPR029045">
    <property type="entry name" value="ClpP/crotonase-like_dom_sf"/>
</dbReference>
<dbReference type="PIRSF" id="PIRSF036421">
    <property type="entry name" value="Tricorn_protease"/>
    <property type="match status" value="1"/>
</dbReference>
<comment type="function">
    <text evidence="7">Degrades oligopeptides.</text>
</comment>
<dbReference type="InterPro" id="IPR011659">
    <property type="entry name" value="WD40"/>
</dbReference>
<keyword evidence="4 7" id="KW-0645">Protease</keyword>
<evidence type="ECO:0000256" key="3">
    <source>
        <dbReference type="ARBA" id="ARBA00022490"/>
    </source>
</evidence>
<dbReference type="SUPFAM" id="SSF82171">
    <property type="entry name" value="DPP6 N-terminal domain-like"/>
    <property type="match status" value="1"/>
</dbReference>
<reference evidence="13" key="1">
    <citation type="journal article" date="2019" name="Syst. Appl. Microbiol.">
        <title>Flavobacterium circumlabens sp. nov. and Flavobacterium cupreum sp. nov., two psychrotrophic species isolated from Antarctic environmental samples.</title>
        <authorList>
            <person name="Kralova S."/>
            <person name="Busse H.-J."/>
            <person name="Svec P."/>
            <person name="Maslanova I."/>
            <person name="Stankova E."/>
            <person name="Bartak M."/>
            <person name="Sedlacek I."/>
        </authorList>
    </citation>
    <scope>NUCLEOTIDE SEQUENCE [LARGE SCALE GENOMIC DNA]</scope>
    <source>
        <strain evidence="13">CCM 8825</strain>
    </source>
</reference>
<dbReference type="Gene3D" id="3.30.750.44">
    <property type="match status" value="1"/>
</dbReference>
<evidence type="ECO:0000256" key="6">
    <source>
        <dbReference type="ARBA" id="ARBA00022825"/>
    </source>
</evidence>
<comment type="caution">
    <text evidence="12">The sequence shown here is derived from an EMBL/GenBank/DDBJ whole genome shotgun (WGS) entry which is preliminary data.</text>
</comment>
<keyword evidence="3 7" id="KW-0963">Cytoplasm</keyword>
<dbReference type="InterPro" id="IPR012393">
    <property type="entry name" value="Tricorn_protease"/>
</dbReference>
<dbReference type="SUPFAM" id="SSF69304">
    <property type="entry name" value="Tricorn protease N-terminal domain"/>
    <property type="match status" value="1"/>
</dbReference>
<dbReference type="PANTHER" id="PTHR43253:SF1">
    <property type="entry name" value="TRICORN PROTEASE HOMOLOG 2-RELATED"/>
    <property type="match status" value="1"/>
</dbReference>
<comment type="similarity">
    <text evidence="2 7">Belongs to the peptidase S41B family.</text>
</comment>
<evidence type="ECO:0000259" key="11">
    <source>
        <dbReference type="SMART" id="SM00245"/>
    </source>
</evidence>
<dbReference type="Pfam" id="PF26549">
    <property type="entry name" value="Tricorn_N"/>
    <property type="match status" value="1"/>
</dbReference>
<comment type="subcellular location">
    <subcellularLocation>
        <location evidence="1 7">Cytoplasm</location>
    </subcellularLocation>
</comment>
<dbReference type="InterPro" id="IPR028204">
    <property type="entry name" value="Tricorn_C1"/>
</dbReference>
<dbReference type="InterPro" id="IPR015943">
    <property type="entry name" value="WD40/YVTN_repeat-like_dom_sf"/>
</dbReference>
<dbReference type="OrthoDB" id="9815657at2"/>
<dbReference type="Gene3D" id="2.120.10.30">
    <property type="entry name" value="TolB, C-terminal domain"/>
    <property type="match status" value="1"/>
</dbReference>
<dbReference type="Gene3D" id="2.130.10.10">
    <property type="entry name" value="YVTN repeat-like/Quinoprotein amine dehydrogenase"/>
    <property type="match status" value="1"/>
</dbReference>
<dbReference type="PANTHER" id="PTHR43253">
    <property type="entry name" value="TRICORN PROTEASE HOMOLOG 2-RELATED"/>
    <property type="match status" value="1"/>
</dbReference>
<dbReference type="EC" id="3.4.21.-" evidence="7"/>
<keyword evidence="10" id="KW-0732">Signal</keyword>
<dbReference type="InterPro" id="IPR005151">
    <property type="entry name" value="Tail-specific_protease"/>
</dbReference>
<evidence type="ECO:0000256" key="9">
    <source>
        <dbReference type="PIRSR" id="PIRSR036421-3"/>
    </source>
</evidence>
<evidence type="ECO:0000256" key="2">
    <source>
        <dbReference type="ARBA" id="ARBA00008524"/>
    </source>
</evidence>
<keyword evidence="13" id="KW-1185">Reference proteome</keyword>
<feature type="site" description="Transition state stabilizer; via amide nitrogen" evidence="9">
    <location>
        <position position="956"/>
    </location>
</feature>
<evidence type="ECO:0000256" key="7">
    <source>
        <dbReference type="PIRNR" id="PIRNR036421"/>
    </source>
</evidence>
<dbReference type="EMBL" id="QWDM01000001">
    <property type="protein sequence ID" value="RUT72452.1"/>
    <property type="molecule type" value="Genomic_DNA"/>
</dbReference>
<evidence type="ECO:0000313" key="13">
    <source>
        <dbReference type="Proteomes" id="UP000288102"/>
    </source>
</evidence>
<dbReference type="Proteomes" id="UP000288102">
    <property type="component" value="Unassembled WGS sequence"/>
</dbReference>
<evidence type="ECO:0000256" key="4">
    <source>
        <dbReference type="ARBA" id="ARBA00022670"/>
    </source>
</evidence>
<dbReference type="GO" id="GO:0006508">
    <property type="term" value="P:proteolysis"/>
    <property type="evidence" value="ECO:0007669"/>
    <property type="project" value="UniProtKB-UniRule"/>
</dbReference>
<dbReference type="InterPro" id="IPR036034">
    <property type="entry name" value="PDZ_sf"/>
</dbReference>
<feature type="active site" description="Nucleophile" evidence="8">
    <location>
        <position position="955"/>
    </location>
</feature>
<dbReference type="GO" id="GO:0005737">
    <property type="term" value="C:cytoplasm"/>
    <property type="evidence" value="ECO:0007669"/>
    <property type="project" value="UniProtKB-SubCell"/>
</dbReference>